<evidence type="ECO:0000256" key="6">
    <source>
        <dbReference type="ARBA" id="ARBA00023032"/>
    </source>
</evidence>
<dbReference type="NCBIfam" id="TIGR02139">
    <property type="entry name" value="permease_CysT"/>
    <property type="match status" value="1"/>
</dbReference>
<feature type="transmembrane region" description="Helical" evidence="9">
    <location>
        <begin position="251"/>
        <end position="275"/>
    </location>
</feature>
<reference evidence="11" key="1">
    <citation type="submission" date="2020-04" db="EMBL/GenBank/DDBJ databases">
        <title>A desert anoxygenic phototrophic bacterium fixes CO2 using RubisCO under aerobic conditions.</title>
        <authorList>
            <person name="Tang K."/>
        </authorList>
    </citation>
    <scope>NUCLEOTIDE SEQUENCE [LARGE SCALE GENOMIC DNA]</scope>
    <source>
        <strain evidence="11">MIMtkB3</strain>
    </source>
</reference>
<evidence type="ECO:0000256" key="9">
    <source>
        <dbReference type="RuleBase" id="RU366001"/>
    </source>
</evidence>
<feature type="transmembrane region" description="Helical" evidence="9">
    <location>
        <begin position="141"/>
        <end position="165"/>
    </location>
</feature>
<keyword evidence="12" id="KW-1185">Reference proteome</keyword>
<keyword evidence="5 9" id="KW-1133">Transmembrane helix</keyword>
<evidence type="ECO:0000256" key="8">
    <source>
        <dbReference type="ARBA" id="ARBA00025323"/>
    </source>
</evidence>
<dbReference type="NCBIfam" id="TIGR00969">
    <property type="entry name" value="3a0106s02"/>
    <property type="match status" value="1"/>
</dbReference>
<dbReference type="InterPro" id="IPR005667">
    <property type="entry name" value="Sulph_transpt2"/>
</dbReference>
<evidence type="ECO:0000256" key="3">
    <source>
        <dbReference type="ARBA" id="ARBA00022448"/>
    </source>
</evidence>
<dbReference type="InterPro" id="IPR000515">
    <property type="entry name" value="MetI-like"/>
</dbReference>
<feature type="domain" description="ABC transmembrane type-1" evidence="10">
    <location>
        <begin position="69"/>
        <end position="272"/>
    </location>
</feature>
<dbReference type="Proteomes" id="UP000501891">
    <property type="component" value="Chromosome"/>
</dbReference>
<dbReference type="SUPFAM" id="SSF161098">
    <property type="entry name" value="MetI-like"/>
    <property type="match status" value="1"/>
</dbReference>
<dbReference type="EMBL" id="CP051775">
    <property type="protein sequence ID" value="QJE74913.1"/>
    <property type="molecule type" value="Genomic_DNA"/>
</dbReference>
<keyword evidence="3 9" id="KW-0813">Transport</keyword>
<evidence type="ECO:0000256" key="7">
    <source>
        <dbReference type="ARBA" id="ARBA00023136"/>
    </source>
</evidence>
<feature type="transmembrane region" description="Helical" evidence="9">
    <location>
        <begin position="21"/>
        <end position="45"/>
    </location>
</feature>
<evidence type="ECO:0000256" key="2">
    <source>
        <dbReference type="ARBA" id="ARBA00011779"/>
    </source>
</evidence>
<feature type="transmembrane region" description="Helical" evidence="9">
    <location>
        <begin position="107"/>
        <end position="129"/>
    </location>
</feature>
<dbReference type="InterPro" id="IPR035906">
    <property type="entry name" value="MetI-like_sf"/>
</dbReference>
<proteinExistence type="inferred from homology"/>
<evidence type="ECO:0000313" key="11">
    <source>
        <dbReference type="EMBL" id="QJE74913.1"/>
    </source>
</evidence>
<dbReference type="AlphaFoldDB" id="A0A858RCW5"/>
<name>A0A858RCW5_9PROT</name>
<dbReference type="Gene3D" id="1.10.3720.10">
    <property type="entry name" value="MetI-like"/>
    <property type="match status" value="1"/>
</dbReference>
<dbReference type="GO" id="GO:0005886">
    <property type="term" value="C:plasma membrane"/>
    <property type="evidence" value="ECO:0007669"/>
    <property type="project" value="UniProtKB-SubCell"/>
</dbReference>
<comment type="similarity">
    <text evidence="9">Belongs to the binding-protein-dependent transport system permease family. CysTW subfamily.</text>
</comment>
<keyword evidence="4 9" id="KW-0812">Transmembrane</keyword>
<sequence length="285" mass="30481">MHGAAASLAVPFRAERSVIPGFGLTLGITVTYLTLIVLLPLAALVMRPYELGFSGFVAEVTEPRVLAALKLSFGMAFLGACINALFGLAVAWMLVRYDFWGKKVVDAIVDLPFALPTAVAGIALTALYAPNGWIGQWLEPLGIKVAFTPLGVLVALTFIGLPFVVRTVQPVMEDLDKELEEAAASLGATRLETFARVIFPTILPALLTGFALAFARAVGEYGSVIFIAGNMPMVSEIAPLLIIIKLEQFDYAGAAAIGTTMLGASFVLLLVINLLQRWTRRWAGI</sequence>
<dbReference type="PANTHER" id="PTHR30406:SF8">
    <property type="entry name" value="SULFATE TRANSPORT SYSTEM PERMEASE PROTEIN CYST"/>
    <property type="match status" value="1"/>
</dbReference>
<organism evidence="11 12">
    <name type="scientific">Aerophototrophica crusticola</name>
    <dbReference type="NCBI Taxonomy" id="1709002"/>
    <lineage>
        <taxon>Bacteria</taxon>
        <taxon>Pseudomonadati</taxon>
        <taxon>Pseudomonadota</taxon>
        <taxon>Alphaproteobacteria</taxon>
        <taxon>Rhodospirillales</taxon>
        <taxon>Rhodospirillaceae</taxon>
        <taxon>Aerophototrophica</taxon>
    </lineage>
</organism>
<feature type="transmembrane region" description="Helical" evidence="9">
    <location>
        <begin position="65"/>
        <end position="95"/>
    </location>
</feature>
<keyword evidence="7 9" id="KW-0472">Membrane</keyword>
<comment type="function">
    <text evidence="9">Part of the ABC transporter complex (TC 3.A.1.6.1) involved in sulfate/thiosulfate import.</text>
</comment>
<protein>
    <recommendedName>
        <fullName evidence="9">Sulfate transport system permease protein CysT</fullName>
    </recommendedName>
</protein>
<dbReference type="GO" id="GO:0015419">
    <property type="term" value="F:ABC-type sulfate transporter activity"/>
    <property type="evidence" value="ECO:0007669"/>
    <property type="project" value="UniProtKB-UniRule"/>
</dbReference>
<evidence type="ECO:0000259" key="10">
    <source>
        <dbReference type="PROSITE" id="PS50928"/>
    </source>
</evidence>
<comment type="function">
    <text evidence="8">Part of the ABC transporter complex CysAWTP (TC 3.A.1.6.1) involved in sulfate/thiosulfate import. Probably responsible for the translocation of the substrate across the membrane.</text>
</comment>
<accession>A0A858RCW5</accession>
<dbReference type="PANTHER" id="PTHR30406">
    <property type="entry name" value="SULFATE TRANSPORT SYSTEM PERMEASE PROTEIN"/>
    <property type="match status" value="1"/>
</dbReference>
<dbReference type="KEGG" id="acru:HHL28_14945"/>
<dbReference type="CDD" id="cd06261">
    <property type="entry name" value="TM_PBP2"/>
    <property type="match status" value="1"/>
</dbReference>
<comment type="caution">
    <text evidence="9">Lacks conserved residue(s) required for the propagation of feature annotation.</text>
</comment>
<dbReference type="InterPro" id="IPR011865">
    <property type="entry name" value="CysT_permease"/>
</dbReference>
<evidence type="ECO:0000313" key="12">
    <source>
        <dbReference type="Proteomes" id="UP000501891"/>
    </source>
</evidence>
<comment type="subcellular location">
    <subcellularLocation>
        <location evidence="1">Cell membrane</location>
        <topology evidence="1">Multi-pass membrane protein</topology>
    </subcellularLocation>
</comment>
<evidence type="ECO:0000256" key="5">
    <source>
        <dbReference type="ARBA" id="ARBA00022989"/>
    </source>
</evidence>
<evidence type="ECO:0000256" key="1">
    <source>
        <dbReference type="ARBA" id="ARBA00004651"/>
    </source>
</evidence>
<feature type="transmembrane region" description="Helical" evidence="9">
    <location>
        <begin position="197"/>
        <end position="218"/>
    </location>
</feature>
<keyword evidence="6 9" id="KW-0764">Sulfate transport</keyword>
<dbReference type="Pfam" id="PF00528">
    <property type="entry name" value="BPD_transp_1"/>
    <property type="match status" value="1"/>
</dbReference>
<evidence type="ECO:0000256" key="4">
    <source>
        <dbReference type="ARBA" id="ARBA00022692"/>
    </source>
</evidence>
<comment type="subunit">
    <text evidence="2">The complex is composed of two ATP-binding proteins (CysA), two transmembrane proteins (CysT and CysW) and a solute-binding protein (CysP).</text>
</comment>
<gene>
    <name evidence="11" type="primary">cysT</name>
    <name evidence="11" type="ORF">HHL28_14945</name>
</gene>
<dbReference type="PROSITE" id="PS50928">
    <property type="entry name" value="ABC_TM1"/>
    <property type="match status" value="1"/>
</dbReference>
<dbReference type="FunFam" id="1.10.3720.10:FF:000004">
    <property type="entry name" value="Sulfate transport system permease protein CysT"/>
    <property type="match status" value="1"/>
</dbReference>